<accession>A0A1Z9YXJ5</accession>
<dbReference type="Gene3D" id="3.55.40.10">
    <property type="entry name" value="minor pseudopilin epsh domain"/>
    <property type="match status" value="1"/>
</dbReference>
<name>A0A1Z9YXJ5_9GAMM</name>
<keyword evidence="8" id="KW-1185">Reference proteome</keyword>
<dbReference type="GO" id="GO:0015628">
    <property type="term" value="P:protein secretion by the type II secretion system"/>
    <property type="evidence" value="ECO:0007669"/>
    <property type="project" value="InterPro"/>
</dbReference>
<keyword evidence="5 6" id="KW-0472">Membrane</keyword>
<gene>
    <name evidence="7" type="ORF">CAP51_09520</name>
</gene>
<evidence type="ECO:0000313" key="8">
    <source>
        <dbReference type="Proteomes" id="UP000196536"/>
    </source>
</evidence>
<evidence type="ECO:0000256" key="5">
    <source>
        <dbReference type="ARBA" id="ARBA00023136"/>
    </source>
</evidence>
<proteinExistence type="predicted"/>
<dbReference type="SUPFAM" id="SSF54523">
    <property type="entry name" value="Pili subunits"/>
    <property type="match status" value="1"/>
</dbReference>
<organism evidence="7 8">
    <name type="scientific">Acinetobacter populi</name>
    <dbReference type="NCBI Taxonomy" id="1582270"/>
    <lineage>
        <taxon>Bacteria</taxon>
        <taxon>Pseudomonadati</taxon>
        <taxon>Pseudomonadota</taxon>
        <taxon>Gammaproteobacteria</taxon>
        <taxon>Moraxellales</taxon>
        <taxon>Moraxellaceae</taxon>
        <taxon>Acinetobacter</taxon>
    </lineage>
</organism>
<evidence type="ECO:0000256" key="2">
    <source>
        <dbReference type="ARBA" id="ARBA00022481"/>
    </source>
</evidence>
<dbReference type="NCBIfam" id="TIGR02532">
    <property type="entry name" value="IV_pilin_GFxxxE"/>
    <property type="match status" value="1"/>
</dbReference>
<feature type="transmembrane region" description="Helical" evidence="6">
    <location>
        <begin position="21"/>
        <end position="43"/>
    </location>
</feature>
<evidence type="ECO:0000256" key="1">
    <source>
        <dbReference type="ARBA" id="ARBA00004167"/>
    </source>
</evidence>
<keyword evidence="2" id="KW-0488">Methylation</keyword>
<evidence type="ECO:0008006" key="9">
    <source>
        <dbReference type="Google" id="ProtNLM"/>
    </source>
</evidence>
<evidence type="ECO:0000256" key="3">
    <source>
        <dbReference type="ARBA" id="ARBA00022692"/>
    </source>
</evidence>
<reference evidence="7 8" key="1">
    <citation type="submission" date="2017-05" db="EMBL/GenBank/DDBJ databases">
        <title>Acinetobacter populi ANC 5415 (= PBJ7), whole genome shotgun sequencing project.</title>
        <authorList>
            <person name="Nemec A."/>
            <person name="Radolfova-Krizova L."/>
        </authorList>
    </citation>
    <scope>NUCLEOTIDE SEQUENCE [LARGE SCALE GENOMIC DNA]</scope>
    <source>
        <strain evidence="7 8">PBJ7</strain>
    </source>
</reference>
<dbReference type="PRINTS" id="PR00885">
    <property type="entry name" value="BCTERIALGSPH"/>
</dbReference>
<keyword evidence="4 6" id="KW-1133">Transmembrane helix</keyword>
<keyword evidence="3 6" id="KW-0812">Transmembrane</keyword>
<dbReference type="InterPro" id="IPR012902">
    <property type="entry name" value="N_methyl_site"/>
</dbReference>
<dbReference type="GO" id="GO:0016020">
    <property type="term" value="C:membrane"/>
    <property type="evidence" value="ECO:0007669"/>
    <property type="project" value="UniProtKB-SubCell"/>
</dbReference>
<sequence length="203" mass="22596">MHKSNSSMPSRHFQKHQSQGGFTLIEVMLVIVIMAILASLIVMNTDGIDHRKVMQSRELLALDLQRIRLESVDQGRVLGLVFLSATDVAPAAYQVVEYTENQTDQGTQPLGATTVTTTYRWQAATDFQTKTLPDNTSLQIQPMDHGYNLEVLNTRQGQIPQLIWLGNGEVLPVRIQLYFQQQPVGEAIELNHLGLVVDQSGAS</sequence>
<dbReference type="Pfam" id="PF07963">
    <property type="entry name" value="N_methyl"/>
    <property type="match status" value="1"/>
</dbReference>
<evidence type="ECO:0000256" key="6">
    <source>
        <dbReference type="SAM" id="Phobius"/>
    </source>
</evidence>
<protein>
    <recommendedName>
        <fullName evidence="9">Type II secretion system protein GspH</fullName>
    </recommendedName>
</protein>
<comment type="caution">
    <text evidence="7">The sequence shown here is derived from an EMBL/GenBank/DDBJ whole genome shotgun (WGS) entry which is preliminary data.</text>
</comment>
<evidence type="ECO:0000256" key="4">
    <source>
        <dbReference type="ARBA" id="ARBA00022989"/>
    </source>
</evidence>
<dbReference type="Proteomes" id="UP000196536">
    <property type="component" value="Unassembled WGS sequence"/>
</dbReference>
<comment type="subcellular location">
    <subcellularLocation>
        <location evidence="1">Membrane</location>
        <topology evidence="1">Single-pass membrane protein</topology>
    </subcellularLocation>
</comment>
<dbReference type="InterPro" id="IPR002416">
    <property type="entry name" value="T2SS_protein-GspH"/>
</dbReference>
<dbReference type="EMBL" id="NEXX01000003">
    <property type="protein sequence ID" value="OUY06925.1"/>
    <property type="molecule type" value="Genomic_DNA"/>
</dbReference>
<dbReference type="PROSITE" id="PS00409">
    <property type="entry name" value="PROKAR_NTER_METHYL"/>
    <property type="match status" value="1"/>
</dbReference>
<dbReference type="GO" id="GO:0015627">
    <property type="term" value="C:type II protein secretion system complex"/>
    <property type="evidence" value="ECO:0007669"/>
    <property type="project" value="InterPro"/>
</dbReference>
<evidence type="ECO:0000313" key="7">
    <source>
        <dbReference type="EMBL" id="OUY06925.1"/>
    </source>
</evidence>
<dbReference type="AlphaFoldDB" id="A0A1Z9YXJ5"/>
<dbReference type="InterPro" id="IPR045584">
    <property type="entry name" value="Pilin-like"/>
</dbReference>